<dbReference type="AlphaFoldDB" id="A0A0R3MMB5"/>
<keyword evidence="3" id="KW-1185">Reference proteome</keyword>
<dbReference type="InterPro" id="IPR029063">
    <property type="entry name" value="SAM-dependent_MTases_sf"/>
</dbReference>
<comment type="caution">
    <text evidence="2">The sequence shown here is derived from an EMBL/GenBank/DDBJ whole genome shotgun (WGS) entry which is preliminary data.</text>
</comment>
<dbReference type="OrthoDB" id="9765084at2"/>
<protein>
    <recommendedName>
        <fullName evidence="1">Methyltransferase type 11 domain-containing protein</fullName>
    </recommendedName>
</protein>
<dbReference type="PANTHER" id="PTHR43591">
    <property type="entry name" value="METHYLTRANSFERASE"/>
    <property type="match status" value="1"/>
</dbReference>
<dbReference type="InterPro" id="IPR013216">
    <property type="entry name" value="Methyltransf_11"/>
</dbReference>
<evidence type="ECO:0000259" key="1">
    <source>
        <dbReference type="Pfam" id="PF08241"/>
    </source>
</evidence>
<name>A0A0R3MMB5_9BRAD</name>
<gene>
    <name evidence="2" type="ORF">CQ13_11505</name>
</gene>
<organism evidence="2 3">
    <name type="scientific">Bradyrhizobium retamae</name>
    <dbReference type="NCBI Taxonomy" id="1300035"/>
    <lineage>
        <taxon>Bacteria</taxon>
        <taxon>Pseudomonadati</taxon>
        <taxon>Pseudomonadota</taxon>
        <taxon>Alphaproteobacteria</taxon>
        <taxon>Hyphomicrobiales</taxon>
        <taxon>Nitrobacteraceae</taxon>
        <taxon>Bradyrhizobium</taxon>
    </lineage>
</organism>
<dbReference type="PANTHER" id="PTHR43591:SF24">
    <property type="entry name" value="2-METHOXY-6-POLYPRENYL-1,4-BENZOQUINOL METHYLASE, MITOCHONDRIAL"/>
    <property type="match status" value="1"/>
</dbReference>
<dbReference type="CDD" id="cd02440">
    <property type="entry name" value="AdoMet_MTases"/>
    <property type="match status" value="1"/>
</dbReference>
<sequence length="313" mass="33702">MSNNFREDVEAWSQANPIPGCKRLPDQGISLPDHEAFHQFAFARGDTMTSPVSQTLIDAARAYEALFVPALFQQWAPMVADAARIESGDRVLDIACGTGVLAREAARRTESSGRVAGLDPNAGMLAVARGLAPGIDWRDGAAEALPFPDRSFDVVVCQFGLMFFSDRDKAVREMLRVMVPGGRCAVAVWDVIEHAPAFAALVDLLDHVAGKPAGDALRAPFVLGDRQGLAVLFKSAGAGVVDLTTCNGTARFPNIREFVEAELRGWLPVMGIVLPEPQIDRILAEAETVFARYLTADGLTFGISAHLATCRRP</sequence>
<dbReference type="EMBL" id="LLYA01000203">
    <property type="protein sequence ID" value="KRR17974.1"/>
    <property type="molecule type" value="Genomic_DNA"/>
</dbReference>
<evidence type="ECO:0000313" key="2">
    <source>
        <dbReference type="EMBL" id="KRR17974.1"/>
    </source>
</evidence>
<dbReference type="Pfam" id="PF08241">
    <property type="entry name" value="Methyltransf_11"/>
    <property type="match status" value="1"/>
</dbReference>
<accession>A0A0R3MMB5</accession>
<feature type="domain" description="Methyltransferase type 11" evidence="1">
    <location>
        <begin position="92"/>
        <end position="185"/>
    </location>
</feature>
<dbReference type="GO" id="GO:0008757">
    <property type="term" value="F:S-adenosylmethionine-dependent methyltransferase activity"/>
    <property type="evidence" value="ECO:0007669"/>
    <property type="project" value="InterPro"/>
</dbReference>
<dbReference type="Gene3D" id="3.40.50.150">
    <property type="entry name" value="Vaccinia Virus protein VP39"/>
    <property type="match status" value="1"/>
</dbReference>
<evidence type="ECO:0000313" key="3">
    <source>
        <dbReference type="Proteomes" id="UP000052023"/>
    </source>
</evidence>
<reference evidence="2 3" key="1">
    <citation type="submission" date="2014-03" db="EMBL/GenBank/DDBJ databases">
        <title>Bradyrhizobium valentinum sp. nov., isolated from effective nodules of Lupinus mariae-josephae, a lupine endemic of basic-lime soils in Eastern Spain.</title>
        <authorList>
            <person name="Duran D."/>
            <person name="Rey L."/>
            <person name="Navarro A."/>
            <person name="Busquets A."/>
            <person name="Imperial J."/>
            <person name="Ruiz-Argueso T."/>
        </authorList>
    </citation>
    <scope>NUCLEOTIDE SEQUENCE [LARGE SCALE GENOMIC DNA]</scope>
    <source>
        <strain evidence="2 3">Ro19</strain>
    </source>
</reference>
<proteinExistence type="predicted"/>
<dbReference type="Proteomes" id="UP000052023">
    <property type="component" value="Unassembled WGS sequence"/>
</dbReference>
<dbReference type="SUPFAM" id="SSF53335">
    <property type="entry name" value="S-adenosyl-L-methionine-dependent methyltransferases"/>
    <property type="match status" value="1"/>
</dbReference>